<gene>
    <name evidence="2" type="ORF">DFH07DRAFT_249461</name>
</gene>
<evidence type="ECO:0000256" key="1">
    <source>
        <dbReference type="SAM" id="MobiDB-lite"/>
    </source>
</evidence>
<dbReference type="Proteomes" id="UP001215280">
    <property type="component" value="Unassembled WGS sequence"/>
</dbReference>
<feature type="region of interest" description="Disordered" evidence="1">
    <location>
        <begin position="734"/>
        <end position="755"/>
    </location>
</feature>
<feature type="compositionally biased region" description="Polar residues" evidence="1">
    <location>
        <begin position="246"/>
        <end position="256"/>
    </location>
</feature>
<feature type="region of interest" description="Disordered" evidence="1">
    <location>
        <begin position="227"/>
        <end position="256"/>
    </location>
</feature>
<protein>
    <submittedName>
        <fullName evidence="2">Uncharacterized protein</fullName>
    </submittedName>
</protein>
<sequence>MLGPRSIRVDSRSTPIPSLQHQRSTKLLISRFESLSVPTSPAKAPLCPPKQAVDSKKSPIRQSFRSLLAVFKKGSGLRVGKSKLVQNLPPNATLSADDPFTVSTKSFPGPRLAGSLFYLVRSPATPQVPPPVWTFCSAVLEGDVVHLTWPTTPSTHSVLLKHCTDVRSLLSSQLDPEEKALLPGDVKDLKVFEILFEGRGPEKFATTSVRERARWVSAIWDVILPNTNSTSTSKEDTKMVDPGTANPDSFGQSRPSSICLDRALPPVPEQVSSPILPVHSLSPRMAVSPSIYTPTRPESRASSTCSRPRSPSMAQLGHLSVVRQRLAQIEGIHQFHSAPNSPSHLYRNSSSLRTKSLCVQTMFQAEATTPASPTSILDSYGVIYPAANRGVSPSVDTVQDEHVNCPPSHSVGIRHDVPSAHAPSPNVQDPLLADMHQMITAVAQGTEETKNTVNTMRNILDDQPARSSDPAFASVMQALEDIHRRLRSELPDIVELLVEIQAGVERKEVPTNSGTQAPFNTPTICDVDKLNQILEILQEDGVQRSMQTHQQTDSVRYLNELNSWLEAFVRGGTAQIQAVAAGVEKLTKELGCSDEQKNPSGSSGNIVADIRQIISDGQAREQSAAALQLSVNNLTALIGSESRNSFSTQSITSLMDRQRQDQEGLLRALTAELSNEIRGERLRFVDAMKEATAINVQMHVEQLKAELAREVRADLFEFYSKQKPHAASHLKPMYAQHSRMAPPRSLPNPRYAVYP</sequence>
<name>A0AAD7HQH9_9AGAR</name>
<evidence type="ECO:0000313" key="3">
    <source>
        <dbReference type="Proteomes" id="UP001215280"/>
    </source>
</evidence>
<feature type="region of interest" description="Disordered" evidence="1">
    <location>
        <begin position="289"/>
        <end position="312"/>
    </location>
</feature>
<comment type="caution">
    <text evidence="2">The sequence shown here is derived from an EMBL/GenBank/DDBJ whole genome shotgun (WGS) entry which is preliminary data.</text>
</comment>
<evidence type="ECO:0000313" key="2">
    <source>
        <dbReference type="EMBL" id="KAJ7725866.1"/>
    </source>
</evidence>
<keyword evidence="3" id="KW-1185">Reference proteome</keyword>
<proteinExistence type="predicted"/>
<dbReference type="EMBL" id="JARJLG010000225">
    <property type="protein sequence ID" value="KAJ7725866.1"/>
    <property type="molecule type" value="Genomic_DNA"/>
</dbReference>
<accession>A0AAD7HQH9</accession>
<dbReference type="AlphaFoldDB" id="A0AAD7HQH9"/>
<organism evidence="2 3">
    <name type="scientific">Mycena maculata</name>
    <dbReference type="NCBI Taxonomy" id="230809"/>
    <lineage>
        <taxon>Eukaryota</taxon>
        <taxon>Fungi</taxon>
        <taxon>Dikarya</taxon>
        <taxon>Basidiomycota</taxon>
        <taxon>Agaricomycotina</taxon>
        <taxon>Agaricomycetes</taxon>
        <taxon>Agaricomycetidae</taxon>
        <taxon>Agaricales</taxon>
        <taxon>Marasmiineae</taxon>
        <taxon>Mycenaceae</taxon>
        <taxon>Mycena</taxon>
    </lineage>
</organism>
<reference evidence="2" key="1">
    <citation type="submission" date="2023-03" db="EMBL/GenBank/DDBJ databases">
        <title>Massive genome expansion in bonnet fungi (Mycena s.s.) driven by repeated elements and novel gene families across ecological guilds.</title>
        <authorList>
            <consortium name="Lawrence Berkeley National Laboratory"/>
            <person name="Harder C.B."/>
            <person name="Miyauchi S."/>
            <person name="Viragh M."/>
            <person name="Kuo A."/>
            <person name="Thoen E."/>
            <person name="Andreopoulos B."/>
            <person name="Lu D."/>
            <person name="Skrede I."/>
            <person name="Drula E."/>
            <person name="Henrissat B."/>
            <person name="Morin E."/>
            <person name="Kohler A."/>
            <person name="Barry K."/>
            <person name="LaButti K."/>
            <person name="Morin E."/>
            <person name="Salamov A."/>
            <person name="Lipzen A."/>
            <person name="Mereny Z."/>
            <person name="Hegedus B."/>
            <person name="Baldrian P."/>
            <person name="Stursova M."/>
            <person name="Weitz H."/>
            <person name="Taylor A."/>
            <person name="Grigoriev I.V."/>
            <person name="Nagy L.G."/>
            <person name="Martin F."/>
            <person name="Kauserud H."/>
        </authorList>
    </citation>
    <scope>NUCLEOTIDE SEQUENCE</scope>
    <source>
        <strain evidence="2">CBHHK188m</strain>
    </source>
</reference>
<feature type="compositionally biased region" description="Polar residues" evidence="1">
    <location>
        <begin position="300"/>
        <end position="312"/>
    </location>
</feature>